<organism evidence="2 3">
    <name type="scientific">Nitrosomonas nitrosa</name>
    <dbReference type="NCBI Taxonomy" id="52442"/>
    <lineage>
        <taxon>Bacteria</taxon>
        <taxon>Pseudomonadati</taxon>
        <taxon>Pseudomonadota</taxon>
        <taxon>Betaproteobacteria</taxon>
        <taxon>Nitrosomonadales</taxon>
        <taxon>Nitrosomonadaceae</taxon>
        <taxon>Nitrosomonas</taxon>
    </lineage>
</organism>
<evidence type="ECO:0000313" key="1">
    <source>
        <dbReference type="EMBL" id="CAE6490811.1"/>
    </source>
</evidence>
<accession>A0A1I4URX9</accession>
<evidence type="ECO:0000313" key="3">
    <source>
        <dbReference type="Proteomes" id="UP000199561"/>
    </source>
</evidence>
<keyword evidence="3" id="KW-1185">Reference proteome</keyword>
<proteinExistence type="predicted"/>
<reference evidence="2 3" key="1">
    <citation type="submission" date="2016-10" db="EMBL/GenBank/DDBJ databases">
        <authorList>
            <person name="de Groot N.N."/>
        </authorList>
    </citation>
    <scope>NUCLEOTIDE SEQUENCE [LARGE SCALE GENOMIC DNA]</scope>
    <source>
        <strain evidence="2 3">Nm146</strain>
    </source>
</reference>
<dbReference type="AlphaFoldDB" id="A0A1I4URX9"/>
<dbReference type="Proteomes" id="UP000601736">
    <property type="component" value="Unassembled WGS sequence"/>
</dbReference>
<protein>
    <submittedName>
        <fullName evidence="2">Uncharacterized protein</fullName>
    </submittedName>
</protein>
<dbReference type="Proteomes" id="UP000199561">
    <property type="component" value="Unassembled WGS sequence"/>
</dbReference>
<name>A0A1I4URX9_9PROT</name>
<sequence>MIKIIEFFIILRDYLLYVREFHKPGHLREQHKIINVLVCGSDERYRELRSKYSDSF</sequence>
<evidence type="ECO:0000313" key="2">
    <source>
        <dbReference type="EMBL" id="SFM91747.1"/>
    </source>
</evidence>
<dbReference type="EMBL" id="CAJNAP010000003">
    <property type="protein sequence ID" value="CAE6490811.1"/>
    <property type="molecule type" value="Genomic_DNA"/>
</dbReference>
<dbReference type="EMBL" id="FOUF01000053">
    <property type="protein sequence ID" value="SFM91747.1"/>
    <property type="molecule type" value="Genomic_DNA"/>
</dbReference>
<gene>
    <name evidence="1" type="ORF">NMYAN_110003</name>
    <name evidence="2" type="ORF">SAMN05421880_1536</name>
</gene>
<reference evidence="1" key="2">
    <citation type="submission" date="2021-02" db="EMBL/GenBank/DDBJ databases">
        <authorList>
            <person name="Han P."/>
        </authorList>
    </citation>
    <scope>NUCLEOTIDE SEQUENCE</scope>
    <source>
        <strain evidence="1">Nitrosomonas nitrosa 18-3D</strain>
    </source>
</reference>